<dbReference type="HOGENOM" id="CLU_2588715_0_0_12"/>
<evidence type="ECO:0000313" key="2">
    <source>
        <dbReference type="Proteomes" id="UP000006048"/>
    </source>
</evidence>
<sequence length="80" mass="9212">MENHSNPHPHRSRLQCGELLAQGKVARAEIFPCGHTILTFDNFKLAFAREDFYDFANTVAMATAHLQCRETERSEWGLFM</sequence>
<proteinExistence type="predicted"/>
<protein>
    <submittedName>
        <fullName evidence="1">Uncharacterized protein</fullName>
    </submittedName>
</protein>
<evidence type="ECO:0000313" key="1">
    <source>
        <dbReference type="EMBL" id="AFM11073.1"/>
    </source>
</evidence>
<reference evidence="1 2" key="1">
    <citation type="submission" date="2012-06" db="EMBL/GenBank/DDBJ databases">
        <title>The complete chromosome of genome of Turneriella parva DSM 21527.</title>
        <authorList>
            <consortium name="US DOE Joint Genome Institute (JGI-PGF)"/>
            <person name="Lucas S."/>
            <person name="Han J."/>
            <person name="Lapidus A."/>
            <person name="Bruce D."/>
            <person name="Goodwin L."/>
            <person name="Pitluck S."/>
            <person name="Peters L."/>
            <person name="Kyrpides N."/>
            <person name="Mavromatis K."/>
            <person name="Ivanova N."/>
            <person name="Mikhailova N."/>
            <person name="Chertkov O."/>
            <person name="Detter J.C."/>
            <person name="Tapia R."/>
            <person name="Han C."/>
            <person name="Land M."/>
            <person name="Hauser L."/>
            <person name="Markowitz V."/>
            <person name="Cheng J.-F."/>
            <person name="Hugenholtz P."/>
            <person name="Woyke T."/>
            <person name="Wu D."/>
            <person name="Gronow S."/>
            <person name="Wellnitz S."/>
            <person name="Brambilla E."/>
            <person name="Klenk H.-P."/>
            <person name="Eisen J.A."/>
        </authorList>
    </citation>
    <scope>NUCLEOTIDE SEQUENCE [LARGE SCALE GENOMIC DNA]</scope>
    <source>
        <strain evidence="2">ATCC BAA-1111 / DSM 21527 / NCTC 11395 / H</strain>
    </source>
</reference>
<dbReference type="AlphaFoldDB" id="I4B1B6"/>
<dbReference type="Proteomes" id="UP000006048">
    <property type="component" value="Chromosome"/>
</dbReference>
<accession>I4B1B6</accession>
<gene>
    <name evidence="1" type="ordered locus">Turpa_0417</name>
</gene>
<organism evidence="1 2">
    <name type="scientific">Turneriella parva (strain ATCC BAA-1111 / DSM 21527 / NCTC 11395 / H)</name>
    <name type="common">Leptospira parva</name>
    <dbReference type="NCBI Taxonomy" id="869212"/>
    <lineage>
        <taxon>Bacteria</taxon>
        <taxon>Pseudomonadati</taxon>
        <taxon>Spirochaetota</taxon>
        <taxon>Spirochaetia</taxon>
        <taxon>Leptospirales</taxon>
        <taxon>Leptospiraceae</taxon>
        <taxon>Turneriella</taxon>
    </lineage>
</organism>
<dbReference type="EMBL" id="CP002959">
    <property type="protein sequence ID" value="AFM11073.1"/>
    <property type="molecule type" value="Genomic_DNA"/>
</dbReference>
<dbReference type="KEGG" id="tpx:Turpa_0417"/>
<name>I4B1B6_TURPD</name>
<keyword evidence="2" id="KW-1185">Reference proteome</keyword>
<dbReference type="STRING" id="869212.Turpa_0417"/>
<dbReference type="RefSeq" id="WP_014801593.1">
    <property type="nucleotide sequence ID" value="NC_018020.1"/>
</dbReference>